<evidence type="ECO:0000256" key="1">
    <source>
        <dbReference type="SAM" id="MobiDB-lite"/>
    </source>
</evidence>
<dbReference type="GeneID" id="27357544"/>
<evidence type="ECO:0000313" key="3">
    <source>
        <dbReference type="Proteomes" id="UP000053342"/>
    </source>
</evidence>
<proteinExistence type="predicted"/>
<dbReference type="AlphaFoldDB" id="A0A0D2E232"/>
<dbReference type="Proteomes" id="UP000053342">
    <property type="component" value="Unassembled WGS sequence"/>
</dbReference>
<reference evidence="2 3" key="1">
    <citation type="submission" date="2015-01" db="EMBL/GenBank/DDBJ databases">
        <title>The Genome Sequence of Exophiala oligosperma CBS72588.</title>
        <authorList>
            <consortium name="The Broad Institute Genomics Platform"/>
            <person name="Cuomo C."/>
            <person name="de Hoog S."/>
            <person name="Gorbushina A."/>
            <person name="Stielow B."/>
            <person name="Teixiera M."/>
            <person name="Abouelleil A."/>
            <person name="Chapman S.B."/>
            <person name="Priest M."/>
            <person name="Young S.K."/>
            <person name="Wortman J."/>
            <person name="Nusbaum C."/>
            <person name="Birren B."/>
        </authorList>
    </citation>
    <scope>NUCLEOTIDE SEQUENCE [LARGE SCALE GENOMIC DNA]</scope>
    <source>
        <strain evidence="2 3">CBS 72588</strain>
    </source>
</reference>
<dbReference type="EMBL" id="KN847336">
    <property type="protein sequence ID" value="KIW41869.1"/>
    <property type="molecule type" value="Genomic_DNA"/>
</dbReference>
<name>A0A0D2E232_9EURO</name>
<keyword evidence="3" id="KW-1185">Reference proteome</keyword>
<accession>A0A0D2E232</accession>
<sequence>MPRPTGDGKGRSHMSQHMEFWRAKQESARPGPHRPIELIVSPCLEPSFGLDRYPEAESWKAGTRQIHELEEDNASPADTENKGRGGFEGRLTGTSFGKQRRLKCFSLFGPFSDSVSRIQF</sequence>
<feature type="region of interest" description="Disordered" evidence="1">
    <location>
        <begin position="69"/>
        <end position="93"/>
    </location>
</feature>
<feature type="compositionally biased region" description="Basic and acidic residues" evidence="1">
    <location>
        <begin position="1"/>
        <end position="10"/>
    </location>
</feature>
<feature type="region of interest" description="Disordered" evidence="1">
    <location>
        <begin position="1"/>
        <end position="35"/>
    </location>
</feature>
<protein>
    <submittedName>
        <fullName evidence="2">Uncharacterized protein</fullName>
    </submittedName>
</protein>
<dbReference type="HOGENOM" id="CLU_2049718_0_0_1"/>
<dbReference type="VEuPathDB" id="FungiDB:PV06_05470"/>
<organism evidence="2 3">
    <name type="scientific">Exophiala oligosperma</name>
    <dbReference type="NCBI Taxonomy" id="215243"/>
    <lineage>
        <taxon>Eukaryota</taxon>
        <taxon>Fungi</taxon>
        <taxon>Dikarya</taxon>
        <taxon>Ascomycota</taxon>
        <taxon>Pezizomycotina</taxon>
        <taxon>Eurotiomycetes</taxon>
        <taxon>Chaetothyriomycetidae</taxon>
        <taxon>Chaetothyriales</taxon>
        <taxon>Herpotrichiellaceae</taxon>
        <taxon>Exophiala</taxon>
    </lineage>
</organism>
<dbReference type="RefSeq" id="XP_016262085.1">
    <property type="nucleotide sequence ID" value="XM_016406481.1"/>
</dbReference>
<gene>
    <name evidence="2" type="ORF">PV06_05470</name>
</gene>
<evidence type="ECO:0000313" key="2">
    <source>
        <dbReference type="EMBL" id="KIW41869.1"/>
    </source>
</evidence>